<evidence type="ECO:0000256" key="2">
    <source>
        <dbReference type="ARBA" id="ARBA00022679"/>
    </source>
</evidence>
<evidence type="ECO:0000313" key="3">
    <source>
        <dbReference type="EMBL" id="KKS11158.1"/>
    </source>
</evidence>
<sequence length="57" mass="6818">DFISGKVPRAPKFVRNLGLEWLFRLVIQPWRIKRQLAIPAFLLLVFKEKLKKNLKML</sequence>
<dbReference type="Pfam" id="PF03808">
    <property type="entry name" value="Glyco_tran_WecG"/>
    <property type="match status" value="1"/>
</dbReference>
<dbReference type="GO" id="GO:0016758">
    <property type="term" value="F:hexosyltransferase activity"/>
    <property type="evidence" value="ECO:0007669"/>
    <property type="project" value="TreeGrafter"/>
</dbReference>
<dbReference type="InterPro" id="IPR004629">
    <property type="entry name" value="WecG_TagA_CpsF"/>
</dbReference>
<dbReference type="Proteomes" id="UP000034753">
    <property type="component" value="Unassembled WGS sequence"/>
</dbReference>
<feature type="non-terminal residue" evidence="3">
    <location>
        <position position="1"/>
    </location>
</feature>
<keyword evidence="2 3" id="KW-0808">Transferase</keyword>
<keyword evidence="1" id="KW-0328">Glycosyltransferase</keyword>
<dbReference type="PANTHER" id="PTHR34136">
    <property type="match status" value="1"/>
</dbReference>
<evidence type="ECO:0000256" key="1">
    <source>
        <dbReference type="ARBA" id="ARBA00022676"/>
    </source>
</evidence>
<protein>
    <submittedName>
        <fullName evidence="3">Glycosyl transferase, WecB/TagA/CpsF family</fullName>
    </submittedName>
</protein>
<name>A0A0G0ZDS7_9BACT</name>
<comment type="caution">
    <text evidence="3">The sequence shown here is derived from an EMBL/GenBank/DDBJ whole genome shotgun (WGS) entry which is preliminary data.</text>
</comment>
<organism evidence="3 4">
    <name type="scientific">Candidatus Daviesbacteria bacterium GW2011_GWB1_41_5</name>
    <dbReference type="NCBI Taxonomy" id="1618429"/>
    <lineage>
        <taxon>Bacteria</taxon>
        <taxon>Candidatus Daviesiibacteriota</taxon>
    </lineage>
</organism>
<dbReference type="PANTHER" id="PTHR34136:SF1">
    <property type="entry name" value="UDP-N-ACETYL-D-MANNOSAMINURONIC ACID TRANSFERASE"/>
    <property type="match status" value="1"/>
</dbReference>
<gene>
    <name evidence="3" type="ORF">UU67_C0082G0001</name>
</gene>
<proteinExistence type="predicted"/>
<evidence type="ECO:0000313" key="4">
    <source>
        <dbReference type="Proteomes" id="UP000034753"/>
    </source>
</evidence>
<dbReference type="AlphaFoldDB" id="A0A0G0ZDS7"/>
<dbReference type="EMBL" id="LCBN01000082">
    <property type="protein sequence ID" value="KKS11158.1"/>
    <property type="molecule type" value="Genomic_DNA"/>
</dbReference>
<accession>A0A0G0ZDS7</accession>
<reference evidence="3 4" key="1">
    <citation type="journal article" date="2015" name="Nature">
        <title>rRNA introns, odd ribosomes, and small enigmatic genomes across a large radiation of phyla.</title>
        <authorList>
            <person name="Brown C.T."/>
            <person name="Hug L.A."/>
            <person name="Thomas B.C."/>
            <person name="Sharon I."/>
            <person name="Castelle C.J."/>
            <person name="Singh A."/>
            <person name="Wilkins M.J."/>
            <person name="Williams K.H."/>
            <person name="Banfield J.F."/>
        </authorList>
    </citation>
    <scope>NUCLEOTIDE SEQUENCE [LARGE SCALE GENOMIC DNA]</scope>
</reference>